<dbReference type="Proteomes" id="UP000600565">
    <property type="component" value="Unassembled WGS sequence"/>
</dbReference>
<sequence length="224" mass="25541">MPKITSDQLTIIVISMALVVLIELTLFNNSSVFLLVVGAILLFYSFKKKKQYSLWAGLILIFFAIIHLWTLRLLIIGSLIFLLYQYLTKKEKIIEIKNQVIDTAGKNKLIGTTGIPTESYQWRDIHIQRFIGDITVDTTETILPQGKSIIVINQSLGKVRITVPYEVSLQLHYSTIYGEANCLHYSPKLCINEQFYIEDGDPDAKRVLVLYVTSWIGDVEVQRG</sequence>
<dbReference type="InterPro" id="IPR047793">
    <property type="entry name" value="LiaF_C"/>
</dbReference>
<dbReference type="InterPro" id="IPR024425">
    <property type="entry name" value="LiaF-like_C"/>
</dbReference>
<dbReference type="PIRSF" id="PIRSF031509">
    <property type="entry name" value="Cell_wall_LiaF/YvqF"/>
    <property type="match status" value="1"/>
</dbReference>
<keyword evidence="1" id="KW-0812">Transmembrane</keyword>
<dbReference type="InterPro" id="IPR016975">
    <property type="entry name" value="Cell_wall_LiaF"/>
</dbReference>
<organism evidence="3 4">
    <name type="scientific">Solibacillus merdavium</name>
    <dbReference type="NCBI Taxonomy" id="2762218"/>
    <lineage>
        <taxon>Bacteria</taxon>
        <taxon>Bacillati</taxon>
        <taxon>Bacillota</taxon>
        <taxon>Bacilli</taxon>
        <taxon>Bacillales</taxon>
        <taxon>Caryophanaceae</taxon>
        <taxon>Solibacillus</taxon>
    </lineage>
</organism>
<evidence type="ECO:0000313" key="4">
    <source>
        <dbReference type="Proteomes" id="UP000600565"/>
    </source>
</evidence>
<evidence type="ECO:0000259" key="2">
    <source>
        <dbReference type="Pfam" id="PF09922"/>
    </source>
</evidence>
<keyword evidence="4" id="KW-1185">Reference proteome</keyword>
<evidence type="ECO:0000256" key="1">
    <source>
        <dbReference type="SAM" id="Phobius"/>
    </source>
</evidence>
<dbReference type="EMBL" id="JACSPW010000001">
    <property type="protein sequence ID" value="MBD8031917.1"/>
    <property type="molecule type" value="Genomic_DNA"/>
</dbReference>
<dbReference type="Pfam" id="PF09922">
    <property type="entry name" value="LiaF-like_C"/>
    <property type="match status" value="1"/>
</dbReference>
<feature type="transmembrane region" description="Helical" evidence="1">
    <location>
        <begin position="55"/>
        <end position="84"/>
    </location>
</feature>
<comment type="caution">
    <text evidence="3">The sequence shown here is derived from an EMBL/GenBank/DDBJ whole genome shotgun (WGS) entry which is preliminary data.</text>
</comment>
<accession>A0ABR8XJ29</accession>
<gene>
    <name evidence="3" type="ORF">H9632_02470</name>
</gene>
<name>A0ABR8XJ29_9BACL</name>
<reference evidence="3 4" key="1">
    <citation type="submission" date="2020-08" db="EMBL/GenBank/DDBJ databases">
        <title>A Genomic Blueprint of the Chicken Gut Microbiome.</title>
        <authorList>
            <person name="Gilroy R."/>
            <person name="Ravi A."/>
            <person name="Getino M."/>
            <person name="Pursley I."/>
            <person name="Horton D.L."/>
            <person name="Alikhan N.-F."/>
            <person name="Baker D."/>
            <person name="Gharbi K."/>
            <person name="Hall N."/>
            <person name="Watson M."/>
            <person name="Adriaenssens E.M."/>
            <person name="Foster-Nyarko E."/>
            <person name="Jarju S."/>
            <person name="Secka A."/>
            <person name="Antonio M."/>
            <person name="Oren A."/>
            <person name="Chaudhuri R."/>
            <person name="La Ragione R.M."/>
            <person name="Hildebrand F."/>
            <person name="Pallen M.J."/>
        </authorList>
    </citation>
    <scope>NUCLEOTIDE SEQUENCE [LARGE SCALE GENOMIC DNA]</scope>
    <source>
        <strain evidence="3 4">Sa1YVA6</strain>
    </source>
</reference>
<dbReference type="RefSeq" id="WP_191702531.1">
    <property type="nucleotide sequence ID" value="NZ_JACSPW010000001.1"/>
</dbReference>
<dbReference type="NCBIfam" id="NF040535">
    <property type="entry name" value="LiaF_C_term"/>
    <property type="match status" value="1"/>
</dbReference>
<proteinExistence type="predicted"/>
<keyword evidence="1" id="KW-1133">Transmembrane helix</keyword>
<protein>
    <submittedName>
        <fullName evidence="3">Cell wall-active antibiotics response protein</fullName>
    </submittedName>
</protein>
<feature type="domain" description="Cell wall-active antibiotics response LiaF-like C-terminal" evidence="2">
    <location>
        <begin position="110"/>
        <end position="221"/>
    </location>
</feature>
<keyword evidence="1" id="KW-0472">Membrane</keyword>
<evidence type="ECO:0000313" key="3">
    <source>
        <dbReference type="EMBL" id="MBD8031917.1"/>
    </source>
</evidence>
<feature type="transmembrane region" description="Helical" evidence="1">
    <location>
        <begin position="12"/>
        <end position="43"/>
    </location>
</feature>